<protein>
    <submittedName>
        <fullName evidence="4">Uncharacterized domain 1-containing protein</fullName>
    </submittedName>
</protein>
<dbReference type="OrthoDB" id="32575at2"/>
<dbReference type="Pfam" id="PF03061">
    <property type="entry name" value="4HBT"/>
    <property type="match status" value="1"/>
</dbReference>
<comment type="similarity">
    <text evidence="1">Belongs to the thioesterase PaaI family.</text>
</comment>
<dbReference type="RefSeq" id="WP_085466761.1">
    <property type="nucleotide sequence ID" value="NZ_FXBL01000004.1"/>
</dbReference>
<dbReference type="InterPro" id="IPR003736">
    <property type="entry name" value="PAAI_dom"/>
</dbReference>
<dbReference type="PANTHER" id="PTHR21660:SF1">
    <property type="entry name" value="ACYL-COENZYME A THIOESTERASE 13"/>
    <property type="match status" value="1"/>
</dbReference>
<accession>A0A1X7PRJ2</accession>
<evidence type="ECO:0000313" key="4">
    <source>
        <dbReference type="EMBL" id="SMH54605.1"/>
    </source>
</evidence>
<evidence type="ECO:0000256" key="2">
    <source>
        <dbReference type="ARBA" id="ARBA00022801"/>
    </source>
</evidence>
<dbReference type="Proteomes" id="UP000193083">
    <property type="component" value="Unassembled WGS sequence"/>
</dbReference>
<evidence type="ECO:0000313" key="5">
    <source>
        <dbReference type="Proteomes" id="UP000193083"/>
    </source>
</evidence>
<dbReference type="EMBL" id="FXBL01000004">
    <property type="protein sequence ID" value="SMH54605.1"/>
    <property type="molecule type" value="Genomic_DNA"/>
</dbReference>
<sequence length="167" mass="18076">MPNGRVAEISALVGDDLPDDPPAGFRPIKPRIGFHLMMGQFYGRMENGLLVVAFRCSPRHLNNHGSCHGGMIASFADFSAYSLRLAAELPETSIPTASLAVEYLRPVRRGDWVEARVQLTRRGRRLLFCRVTGTVEGVEVFTASGIFVPGAHDPGGLEVLSAVLDAS</sequence>
<dbReference type="AlphaFoldDB" id="A0A1X7PRJ2"/>
<feature type="domain" description="Thioesterase" evidence="3">
    <location>
        <begin position="64"/>
        <end position="137"/>
    </location>
</feature>
<name>A0A1X7PRJ2_9HYPH</name>
<dbReference type="SUPFAM" id="SSF54637">
    <property type="entry name" value="Thioesterase/thiol ester dehydrase-isomerase"/>
    <property type="match status" value="1"/>
</dbReference>
<dbReference type="Gene3D" id="3.10.129.10">
    <property type="entry name" value="Hotdog Thioesterase"/>
    <property type="match status" value="1"/>
</dbReference>
<proteinExistence type="inferred from homology"/>
<dbReference type="CDD" id="cd03443">
    <property type="entry name" value="PaaI_thioesterase"/>
    <property type="match status" value="1"/>
</dbReference>
<dbReference type="InterPro" id="IPR039298">
    <property type="entry name" value="ACOT13"/>
</dbReference>
<keyword evidence="5" id="KW-1185">Reference proteome</keyword>
<dbReference type="GO" id="GO:0047617">
    <property type="term" value="F:fatty acyl-CoA hydrolase activity"/>
    <property type="evidence" value="ECO:0007669"/>
    <property type="project" value="InterPro"/>
</dbReference>
<organism evidence="4 5">
    <name type="scientific">Mesorhizobium australicum</name>
    <dbReference type="NCBI Taxonomy" id="536018"/>
    <lineage>
        <taxon>Bacteria</taxon>
        <taxon>Pseudomonadati</taxon>
        <taxon>Pseudomonadota</taxon>
        <taxon>Alphaproteobacteria</taxon>
        <taxon>Hyphomicrobiales</taxon>
        <taxon>Phyllobacteriaceae</taxon>
        <taxon>Mesorhizobium</taxon>
    </lineage>
</organism>
<evidence type="ECO:0000256" key="1">
    <source>
        <dbReference type="ARBA" id="ARBA00008324"/>
    </source>
</evidence>
<dbReference type="InterPro" id="IPR029069">
    <property type="entry name" value="HotDog_dom_sf"/>
</dbReference>
<dbReference type="NCBIfam" id="TIGR00369">
    <property type="entry name" value="unchar_dom_1"/>
    <property type="match status" value="1"/>
</dbReference>
<dbReference type="PANTHER" id="PTHR21660">
    <property type="entry name" value="THIOESTERASE SUPERFAMILY MEMBER-RELATED"/>
    <property type="match status" value="1"/>
</dbReference>
<reference evidence="5" key="1">
    <citation type="submission" date="2017-04" db="EMBL/GenBank/DDBJ databases">
        <authorList>
            <person name="Varghese N."/>
            <person name="Submissions S."/>
        </authorList>
    </citation>
    <scope>NUCLEOTIDE SEQUENCE [LARGE SCALE GENOMIC DNA]</scope>
    <source>
        <strain evidence="5">B5P</strain>
    </source>
</reference>
<evidence type="ECO:0000259" key="3">
    <source>
        <dbReference type="Pfam" id="PF03061"/>
    </source>
</evidence>
<keyword evidence="2" id="KW-0378">Hydrolase</keyword>
<dbReference type="InterPro" id="IPR006683">
    <property type="entry name" value="Thioestr_dom"/>
</dbReference>
<gene>
    <name evidence="4" type="ORF">SAMN02982922_5132</name>
</gene>